<feature type="domain" description="Antenna complex alpha/beta subunit" evidence="20">
    <location>
        <begin position="14"/>
        <end position="49"/>
    </location>
</feature>
<evidence type="ECO:0000256" key="14">
    <source>
        <dbReference type="ARBA" id="ARBA00022991"/>
    </source>
</evidence>
<comment type="subunit">
    <text evidence="4">The core complex is formed by different alpha and beta chains, binding bacteriochlorophyll molecules, and arranged most probably in tetrameric structures disposed around the reaction center. The non-pigmented gamma chains may constitute additional components.</text>
</comment>
<dbReference type="Gene3D" id="1.20.5.250">
    <property type="match status" value="1"/>
</dbReference>
<dbReference type="Pfam" id="PF00556">
    <property type="entry name" value="LHC"/>
    <property type="match status" value="1"/>
</dbReference>
<feature type="binding site" description="axial binding residue" evidence="18">
    <location>
        <position position="21"/>
    </location>
    <ligand>
        <name>a bacteriochlorophyll</name>
        <dbReference type="ChEBI" id="CHEBI:38201"/>
    </ligand>
    <ligandPart>
        <name>Mg</name>
        <dbReference type="ChEBI" id="CHEBI:25107"/>
    </ligandPart>
</feature>
<keyword evidence="8" id="KW-0042">Antenna complex</keyword>
<gene>
    <name evidence="21" type="ORF">H9Q16_14050</name>
</gene>
<feature type="transmembrane region" description="Helical" evidence="19">
    <location>
        <begin position="23"/>
        <end position="44"/>
    </location>
</feature>
<evidence type="ECO:0000256" key="15">
    <source>
        <dbReference type="ARBA" id="ARBA00023136"/>
    </source>
</evidence>
<evidence type="ECO:0000256" key="2">
    <source>
        <dbReference type="ARBA" id="ARBA00004249"/>
    </source>
</evidence>
<evidence type="ECO:0000256" key="8">
    <source>
        <dbReference type="ARBA" id="ARBA00022549"/>
    </source>
</evidence>
<reference evidence="21" key="1">
    <citation type="submission" date="2020-08" db="EMBL/GenBank/DDBJ databases">
        <title>Sulfitobacter aestuariivivens sp. nov., isolated from a tidal flat.</title>
        <authorList>
            <person name="Park S."/>
            <person name="Yoon J.-H."/>
        </authorList>
    </citation>
    <scope>NUCLEOTIDE SEQUENCE</scope>
    <source>
        <strain evidence="21">TSTF-M16</strain>
    </source>
</reference>
<comment type="subcellular location">
    <subcellularLocation>
        <location evidence="2">Cell inner membrane</location>
        <topology evidence="2">Single-pass type II membrane protein</topology>
    </subcellularLocation>
</comment>
<keyword evidence="13 19" id="KW-1133">Transmembrane helix</keyword>
<evidence type="ECO:0000256" key="10">
    <source>
        <dbReference type="ARBA" id="ARBA00022723"/>
    </source>
</evidence>
<organism evidence="21 22">
    <name type="scientific">Sulfitobacter aestuariivivens</name>
    <dbReference type="NCBI Taxonomy" id="2766981"/>
    <lineage>
        <taxon>Bacteria</taxon>
        <taxon>Pseudomonadati</taxon>
        <taxon>Pseudomonadota</taxon>
        <taxon>Alphaproteobacteria</taxon>
        <taxon>Rhodobacterales</taxon>
        <taxon>Roseobacteraceae</taxon>
        <taxon>Sulfitobacter</taxon>
    </lineage>
</organism>
<dbReference type="InterPro" id="IPR002362">
    <property type="entry name" value="LHB-1/5"/>
</dbReference>
<name>A0A927HFL2_9RHOB</name>
<keyword evidence="7" id="KW-0997">Cell inner membrane</keyword>
<feature type="binding site" description="axial binding residue" evidence="18">
    <location>
        <position position="39"/>
    </location>
    <ligand>
        <name>a bacteriochlorophyll</name>
        <dbReference type="ChEBI" id="CHEBI:38201"/>
    </ligand>
    <ligandPart>
        <name>Mg</name>
        <dbReference type="ChEBI" id="CHEBI:25107"/>
    </ligandPart>
</feature>
<evidence type="ECO:0000256" key="19">
    <source>
        <dbReference type="SAM" id="Phobius"/>
    </source>
</evidence>
<dbReference type="PIRSF" id="PIRSF002900">
    <property type="entry name" value="Antenna_beta"/>
    <property type="match status" value="1"/>
</dbReference>
<dbReference type="GO" id="GO:0046872">
    <property type="term" value="F:metal ion binding"/>
    <property type="evidence" value="ECO:0007669"/>
    <property type="project" value="UniProtKB-KW"/>
</dbReference>
<evidence type="ECO:0000256" key="7">
    <source>
        <dbReference type="ARBA" id="ARBA00022519"/>
    </source>
</evidence>
<comment type="similarity">
    <text evidence="3">Belongs to the antenna complex beta subunit family.</text>
</comment>
<evidence type="ECO:0000313" key="22">
    <source>
        <dbReference type="Proteomes" id="UP000635142"/>
    </source>
</evidence>
<dbReference type="InterPro" id="IPR000066">
    <property type="entry name" value="Antenna_a/b"/>
</dbReference>
<dbReference type="Proteomes" id="UP000635142">
    <property type="component" value="Unassembled WGS sequence"/>
</dbReference>
<evidence type="ECO:0000313" key="21">
    <source>
        <dbReference type="EMBL" id="MBD3665051.1"/>
    </source>
</evidence>
<comment type="function">
    <text evidence="1">Antenna complexes are light-harvesting systems, which transfer the excitation energy to the reaction centers.</text>
</comment>
<keyword evidence="22" id="KW-1185">Reference proteome</keyword>
<dbReference type="InterPro" id="IPR023623">
    <property type="entry name" value="Antenna_beta_CS"/>
</dbReference>
<evidence type="ECO:0000256" key="12">
    <source>
        <dbReference type="ARBA" id="ARBA00022956"/>
    </source>
</evidence>
<protein>
    <recommendedName>
        <fullName evidence="17">Antenna pigment protein beta chain</fullName>
    </recommendedName>
</protein>
<keyword evidence="11 18" id="KW-0460">Magnesium</keyword>
<evidence type="ECO:0000256" key="17">
    <source>
        <dbReference type="ARBA" id="ARBA00030677"/>
    </source>
</evidence>
<dbReference type="GO" id="GO:0005886">
    <property type="term" value="C:plasma membrane"/>
    <property type="evidence" value="ECO:0007669"/>
    <property type="project" value="UniProtKB-SubCell"/>
</dbReference>
<evidence type="ECO:0000256" key="9">
    <source>
        <dbReference type="ARBA" id="ARBA00022692"/>
    </source>
</evidence>
<keyword evidence="6" id="KW-0148">Chlorophyll</keyword>
<dbReference type="InterPro" id="IPR035889">
    <property type="entry name" value="Light-harvesting_complex"/>
</dbReference>
<keyword evidence="16" id="KW-0437">Light-harvesting polypeptide</keyword>
<keyword evidence="12" id="KW-0076">Bacteriochlorophyll</keyword>
<accession>A0A927HFL2</accession>
<keyword evidence="9 19" id="KW-0812">Transmembrane</keyword>
<dbReference type="GO" id="GO:0042314">
    <property type="term" value="F:bacteriochlorophyll binding"/>
    <property type="evidence" value="ECO:0007669"/>
    <property type="project" value="UniProtKB-KW"/>
</dbReference>
<proteinExistence type="inferred from homology"/>
<evidence type="ECO:0000259" key="20">
    <source>
        <dbReference type="Pfam" id="PF00556"/>
    </source>
</evidence>
<evidence type="ECO:0000256" key="4">
    <source>
        <dbReference type="ARBA" id="ARBA00011367"/>
    </source>
</evidence>
<keyword evidence="5" id="KW-1003">Cell membrane</keyword>
<dbReference type="GO" id="GO:0030077">
    <property type="term" value="C:plasma membrane light-harvesting complex"/>
    <property type="evidence" value="ECO:0007669"/>
    <property type="project" value="InterPro"/>
</dbReference>
<evidence type="ECO:0000256" key="18">
    <source>
        <dbReference type="PIRSR" id="PIRSR002900-1"/>
    </source>
</evidence>
<dbReference type="GO" id="GO:0019684">
    <property type="term" value="P:photosynthesis, light reaction"/>
    <property type="evidence" value="ECO:0007669"/>
    <property type="project" value="InterPro"/>
</dbReference>
<dbReference type="NCBIfam" id="NF040862">
    <property type="entry name" value="pufB_517_ASD"/>
    <property type="match status" value="1"/>
</dbReference>
<dbReference type="RefSeq" id="WP_191076051.1">
    <property type="nucleotide sequence ID" value="NZ_JACTAG010000002.1"/>
</dbReference>
<dbReference type="PROSITE" id="PS00969">
    <property type="entry name" value="ANTENNA_COMP_BETA"/>
    <property type="match status" value="1"/>
</dbReference>
<keyword evidence="10 18" id="KW-0479">Metal-binding</keyword>
<evidence type="ECO:0000256" key="16">
    <source>
        <dbReference type="ARBA" id="ARBA00023243"/>
    </source>
</evidence>
<evidence type="ECO:0000256" key="6">
    <source>
        <dbReference type="ARBA" id="ARBA00022494"/>
    </source>
</evidence>
<dbReference type="InterPro" id="IPR023624">
    <property type="entry name" value="Antenna_beta_dom_sf"/>
</dbReference>
<dbReference type="AlphaFoldDB" id="A0A927HFL2"/>
<dbReference type="SUPFAM" id="SSF56918">
    <property type="entry name" value="Light-harvesting complex subunits"/>
    <property type="match status" value="1"/>
</dbReference>
<evidence type="ECO:0000256" key="1">
    <source>
        <dbReference type="ARBA" id="ARBA00002455"/>
    </source>
</evidence>
<dbReference type="EMBL" id="JACTAG010000002">
    <property type="protein sequence ID" value="MBD3665051.1"/>
    <property type="molecule type" value="Genomic_DNA"/>
</dbReference>
<keyword evidence="15 19" id="KW-0472">Membrane</keyword>
<evidence type="ECO:0000256" key="5">
    <source>
        <dbReference type="ARBA" id="ARBA00022475"/>
    </source>
</evidence>
<evidence type="ECO:0000256" key="11">
    <source>
        <dbReference type="ARBA" id="ARBA00022842"/>
    </source>
</evidence>
<dbReference type="PRINTS" id="PR00674">
    <property type="entry name" value="LIGHTHARVSTB"/>
</dbReference>
<evidence type="ECO:0000256" key="3">
    <source>
        <dbReference type="ARBA" id="ARBA00011052"/>
    </source>
</evidence>
<sequence>MADKDDLSFTGLTDEQAQELHSVYMSGFTIFTIVAVVAHILTYFKLPWFAWG</sequence>
<comment type="caution">
    <text evidence="21">The sequence shown here is derived from an EMBL/GenBank/DDBJ whole genome shotgun (WGS) entry which is preliminary data.</text>
</comment>
<evidence type="ECO:0000256" key="13">
    <source>
        <dbReference type="ARBA" id="ARBA00022989"/>
    </source>
</evidence>
<keyword evidence="14" id="KW-0157">Chromophore</keyword>